<evidence type="ECO:0000259" key="1">
    <source>
        <dbReference type="Pfam" id="PF03781"/>
    </source>
</evidence>
<dbReference type="InterPro" id="IPR051043">
    <property type="entry name" value="Sulfatase_Mod_Factor_Kinase"/>
</dbReference>
<proteinExistence type="predicted"/>
<dbReference type="Gene3D" id="3.90.1580.10">
    <property type="entry name" value="paralog of FGE (formylglycine-generating enzyme)"/>
    <property type="match status" value="1"/>
</dbReference>
<keyword evidence="3" id="KW-1185">Reference proteome</keyword>
<evidence type="ECO:0000313" key="3">
    <source>
        <dbReference type="Proteomes" id="UP000190367"/>
    </source>
</evidence>
<feature type="domain" description="Sulfatase-modifying factor enzyme-like" evidence="1">
    <location>
        <begin position="31"/>
        <end position="278"/>
    </location>
</feature>
<gene>
    <name evidence="2" type="ORF">SAMN04488128_101165</name>
</gene>
<organism evidence="2 3">
    <name type="scientific">Chitinophaga eiseniae</name>
    <dbReference type="NCBI Taxonomy" id="634771"/>
    <lineage>
        <taxon>Bacteria</taxon>
        <taxon>Pseudomonadati</taxon>
        <taxon>Bacteroidota</taxon>
        <taxon>Chitinophagia</taxon>
        <taxon>Chitinophagales</taxon>
        <taxon>Chitinophagaceae</taxon>
        <taxon>Chitinophaga</taxon>
    </lineage>
</organism>
<sequence length="279" mass="31191">MSGFLTYCLQRFTPVLLLLAGVNAVNGQSQRFVHVAAGDYSLGRKGYINNPLRTVHTNGFDIAATELTNADFEKFVQATGYVTDAERRKNALVFIPGLREFRWLEDSTAFWRYPNGITRGGIADKMDHPVTTISYRDAIAYCDWAGVRLPTLDEWEIASRAGAPTTYFWGNEMTPLSSYANVWKGRDHLQADSTDGYMYTSPVASFKPNPWGMYDVYGNVFEYCEGRLPTDKAGSRVVHARGGSWWCSKNACSFFNSVDIGSVKRGASFSNLGFRVVKK</sequence>
<dbReference type="RefSeq" id="WP_078666894.1">
    <property type="nucleotide sequence ID" value="NZ_FUWZ01000001.1"/>
</dbReference>
<evidence type="ECO:0000313" key="2">
    <source>
        <dbReference type="EMBL" id="SJZ42720.1"/>
    </source>
</evidence>
<dbReference type="AlphaFoldDB" id="A0A1T4KJY3"/>
<protein>
    <submittedName>
        <fullName evidence="2">Formylglycine-generating enzyme, required for sulfatase activity, contains SUMF1/FGE domain</fullName>
    </submittedName>
</protein>
<dbReference type="InterPro" id="IPR016187">
    <property type="entry name" value="CTDL_fold"/>
</dbReference>
<dbReference type="GO" id="GO:0120147">
    <property type="term" value="F:formylglycine-generating oxidase activity"/>
    <property type="evidence" value="ECO:0007669"/>
    <property type="project" value="TreeGrafter"/>
</dbReference>
<name>A0A1T4KJY3_9BACT</name>
<dbReference type="InterPro" id="IPR042095">
    <property type="entry name" value="SUMF_sf"/>
</dbReference>
<dbReference type="EMBL" id="FUWZ01000001">
    <property type="protein sequence ID" value="SJZ42720.1"/>
    <property type="molecule type" value="Genomic_DNA"/>
</dbReference>
<dbReference type="Proteomes" id="UP000190367">
    <property type="component" value="Unassembled WGS sequence"/>
</dbReference>
<accession>A0A1T4KJY3</accession>
<reference evidence="3" key="1">
    <citation type="submission" date="2017-02" db="EMBL/GenBank/DDBJ databases">
        <authorList>
            <person name="Varghese N."/>
            <person name="Submissions S."/>
        </authorList>
    </citation>
    <scope>NUCLEOTIDE SEQUENCE [LARGE SCALE GENOMIC DNA]</scope>
    <source>
        <strain evidence="3">DSM 22224</strain>
    </source>
</reference>
<dbReference type="PANTHER" id="PTHR23150:SF19">
    <property type="entry name" value="FORMYLGLYCINE-GENERATING ENZYME"/>
    <property type="match status" value="1"/>
</dbReference>
<dbReference type="PANTHER" id="PTHR23150">
    <property type="entry name" value="SULFATASE MODIFYING FACTOR 1, 2"/>
    <property type="match status" value="1"/>
</dbReference>
<dbReference type="Pfam" id="PF03781">
    <property type="entry name" value="FGE-sulfatase"/>
    <property type="match status" value="1"/>
</dbReference>
<dbReference type="InterPro" id="IPR005532">
    <property type="entry name" value="SUMF_dom"/>
</dbReference>
<dbReference type="OrthoDB" id="9768004at2"/>
<dbReference type="SUPFAM" id="SSF56436">
    <property type="entry name" value="C-type lectin-like"/>
    <property type="match status" value="1"/>
</dbReference>
<dbReference type="STRING" id="634771.SAMN04488128_101165"/>